<evidence type="ECO:0000256" key="1">
    <source>
        <dbReference type="ARBA" id="ARBA00001911"/>
    </source>
</evidence>
<dbReference type="InterPro" id="IPR030960">
    <property type="entry name" value="DHQS/DOIS_N"/>
</dbReference>
<dbReference type="PANTHER" id="PTHR43622:SF7">
    <property type="entry name" value="3-DEHYDROQUINATE SYNTHASE, CHLOROPLASTIC"/>
    <property type="match status" value="1"/>
</dbReference>
<organism evidence="8 9">
    <name type="scientific">Microbulbifer rhizosphaerae</name>
    <dbReference type="NCBI Taxonomy" id="1562603"/>
    <lineage>
        <taxon>Bacteria</taxon>
        <taxon>Pseudomonadati</taxon>
        <taxon>Pseudomonadota</taxon>
        <taxon>Gammaproteobacteria</taxon>
        <taxon>Cellvibrionales</taxon>
        <taxon>Microbulbiferaceae</taxon>
        <taxon>Microbulbifer</taxon>
    </lineage>
</organism>
<sequence length="387" mass="42698">MKKPIEQNFSVPFRYQVHFTEKVFDQNNPLFASLLGGGATQPKTLFVLDQGVATAHPELTRQIRSYAEAHADQFKLPCAPLLVPGGEQVKNQQTWVDAILEATHIHGIDRHSYVIGIGGGAVLDMTGYAAAIAHRGVRHIRVPTTVLAQNDSGVGVKNGINAFGKKNYLGTFAPPYAVINDTTFLQTLDDRDWRAGMAEAVKVALVKDAAFFQWMEVNAKRLAARELEPMVELIYRCAELHMQHIAGGDPFEMGSSRPLDFGHWAAHKLEHLTRYEMRHGEAVAVGIALDTTYSALKGHLHPEGVTRVLNLLTALGFDTYVPALEQPDLLNGLQEFHEHLGGKLTITLQEEIGRGFEVHEMDTALVTEAIDRLRTSTGSERLSCYAS</sequence>
<keyword evidence="3" id="KW-0520">NAD</keyword>
<protein>
    <submittedName>
        <fullName evidence="8">3-dehydroquinate synthase</fullName>
        <ecNumber evidence="8">4.2.3.4</ecNumber>
    </submittedName>
</protein>
<dbReference type="Proteomes" id="UP000535937">
    <property type="component" value="Unassembled WGS sequence"/>
</dbReference>
<evidence type="ECO:0000256" key="3">
    <source>
        <dbReference type="ARBA" id="ARBA00023027"/>
    </source>
</evidence>
<name>A0A7W4WGJ4_9GAMM</name>
<dbReference type="Gene3D" id="1.20.1090.10">
    <property type="entry name" value="Dehydroquinate synthase-like - alpha domain"/>
    <property type="match status" value="1"/>
</dbReference>
<dbReference type="EMBL" id="JACHWZ010000027">
    <property type="protein sequence ID" value="MBB3063278.1"/>
    <property type="molecule type" value="Genomic_DNA"/>
</dbReference>
<evidence type="ECO:0000259" key="6">
    <source>
        <dbReference type="Pfam" id="PF01761"/>
    </source>
</evidence>
<dbReference type="AlphaFoldDB" id="A0A7W4WGJ4"/>
<dbReference type="GO" id="GO:0003856">
    <property type="term" value="F:3-dehydroquinate synthase activity"/>
    <property type="evidence" value="ECO:0007669"/>
    <property type="project" value="UniProtKB-EC"/>
</dbReference>
<evidence type="ECO:0000256" key="4">
    <source>
        <dbReference type="ARBA" id="ARBA00023141"/>
    </source>
</evidence>
<dbReference type="Gene3D" id="3.40.50.1970">
    <property type="match status" value="1"/>
</dbReference>
<dbReference type="SUPFAM" id="SSF56796">
    <property type="entry name" value="Dehydroquinate synthase-like"/>
    <property type="match status" value="1"/>
</dbReference>
<evidence type="ECO:0000256" key="5">
    <source>
        <dbReference type="ARBA" id="ARBA00023239"/>
    </source>
</evidence>
<dbReference type="Pfam" id="PF01761">
    <property type="entry name" value="DHQ_synthase"/>
    <property type="match status" value="1"/>
</dbReference>
<dbReference type="InterPro" id="IPR056179">
    <property type="entry name" value="DHQS_C"/>
</dbReference>
<keyword evidence="2" id="KW-0028">Amino-acid biosynthesis</keyword>
<dbReference type="Pfam" id="PF24621">
    <property type="entry name" value="DHQS_C"/>
    <property type="match status" value="1"/>
</dbReference>
<dbReference type="GO" id="GO:0009073">
    <property type="term" value="P:aromatic amino acid family biosynthetic process"/>
    <property type="evidence" value="ECO:0007669"/>
    <property type="project" value="UniProtKB-KW"/>
</dbReference>
<dbReference type="CDD" id="cd08198">
    <property type="entry name" value="DHQS-like"/>
    <property type="match status" value="1"/>
</dbReference>
<keyword evidence="5 8" id="KW-0456">Lyase</keyword>
<comment type="cofactor">
    <cofactor evidence="1">
        <name>NAD(+)</name>
        <dbReference type="ChEBI" id="CHEBI:57540"/>
    </cofactor>
</comment>
<dbReference type="EC" id="4.2.3.4" evidence="8"/>
<dbReference type="NCBIfam" id="NF004852">
    <property type="entry name" value="PRK06203.1"/>
    <property type="match status" value="1"/>
</dbReference>
<dbReference type="PANTHER" id="PTHR43622">
    <property type="entry name" value="3-DEHYDROQUINATE SYNTHASE"/>
    <property type="match status" value="1"/>
</dbReference>
<dbReference type="RefSeq" id="WP_183463305.1">
    <property type="nucleotide sequence ID" value="NZ_JACHWZ010000027.1"/>
</dbReference>
<reference evidence="8 9" key="1">
    <citation type="submission" date="2020-08" db="EMBL/GenBank/DDBJ databases">
        <title>Genomic Encyclopedia of Type Strains, Phase III (KMG-III): the genomes of soil and plant-associated and newly described type strains.</title>
        <authorList>
            <person name="Whitman W."/>
        </authorList>
    </citation>
    <scope>NUCLEOTIDE SEQUENCE [LARGE SCALE GENOMIC DNA]</scope>
    <source>
        <strain evidence="8 9">CECT 8799</strain>
    </source>
</reference>
<dbReference type="GO" id="GO:0008652">
    <property type="term" value="P:amino acid biosynthetic process"/>
    <property type="evidence" value="ECO:0007669"/>
    <property type="project" value="UniProtKB-KW"/>
</dbReference>
<evidence type="ECO:0000256" key="2">
    <source>
        <dbReference type="ARBA" id="ARBA00022605"/>
    </source>
</evidence>
<evidence type="ECO:0000313" key="9">
    <source>
        <dbReference type="Proteomes" id="UP000535937"/>
    </source>
</evidence>
<keyword evidence="4" id="KW-0057">Aromatic amino acid biosynthesis</keyword>
<comment type="caution">
    <text evidence="8">The sequence shown here is derived from an EMBL/GenBank/DDBJ whole genome shotgun (WGS) entry which is preliminary data.</text>
</comment>
<feature type="domain" description="3-dehydroquinate synthase C-terminal" evidence="7">
    <location>
        <begin position="196"/>
        <end position="331"/>
    </location>
</feature>
<feature type="domain" description="3-dehydroquinate synthase N-terminal" evidence="6">
    <location>
        <begin position="82"/>
        <end position="194"/>
    </location>
</feature>
<accession>A0A7W4WGJ4</accession>
<proteinExistence type="predicted"/>
<evidence type="ECO:0000313" key="8">
    <source>
        <dbReference type="EMBL" id="MBB3063278.1"/>
    </source>
</evidence>
<dbReference type="InterPro" id="IPR050071">
    <property type="entry name" value="Dehydroquinate_synthase"/>
</dbReference>
<evidence type="ECO:0000259" key="7">
    <source>
        <dbReference type="Pfam" id="PF24621"/>
    </source>
</evidence>
<keyword evidence="9" id="KW-1185">Reference proteome</keyword>
<gene>
    <name evidence="8" type="ORF">FHS09_004136</name>
</gene>